<dbReference type="EMBL" id="JBHSXS010000011">
    <property type="protein sequence ID" value="MFC6882093.1"/>
    <property type="molecule type" value="Genomic_DNA"/>
</dbReference>
<gene>
    <name evidence="2" type="ORF">ACFQKB_20235</name>
</gene>
<reference evidence="3" key="1">
    <citation type="journal article" date="2019" name="Int. J. Syst. Evol. Microbiol.">
        <title>The Global Catalogue of Microorganisms (GCM) 10K type strain sequencing project: providing services to taxonomists for standard genome sequencing and annotation.</title>
        <authorList>
            <consortium name="The Broad Institute Genomics Platform"/>
            <consortium name="The Broad Institute Genome Sequencing Center for Infectious Disease"/>
            <person name="Wu L."/>
            <person name="Ma J."/>
        </authorList>
    </citation>
    <scope>NUCLEOTIDE SEQUENCE [LARGE SCALE GENOMIC DNA]</scope>
    <source>
        <strain evidence="3">JCM 3369</strain>
    </source>
</reference>
<dbReference type="InterPro" id="IPR029068">
    <property type="entry name" value="Glyas_Bleomycin-R_OHBP_Dase"/>
</dbReference>
<name>A0ABW2CJX3_9ACTN</name>
<proteinExistence type="predicted"/>
<dbReference type="Proteomes" id="UP001596380">
    <property type="component" value="Unassembled WGS sequence"/>
</dbReference>
<sequence length="125" mass="13582">MISLNHTIVTASDNDGAARFFADVMGLEYTGPHPYAGHFVPIRVTESFTVEFMTAPSPQGHHLAFDVDPATFDAVLRRLRERGVPFGDHPGRTANGRVADDHPLGARGLYFGDGSGNLYELISPE</sequence>
<dbReference type="InterPro" id="IPR004360">
    <property type="entry name" value="Glyas_Fos-R_dOase_dom"/>
</dbReference>
<evidence type="ECO:0000259" key="1">
    <source>
        <dbReference type="PROSITE" id="PS51819"/>
    </source>
</evidence>
<dbReference type="PROSITE" id="PS51819">
    <property type="entry name" value="VOC"/>
    <property type="match status" value="1"/>
</dbReference>
<protein>
    <submittedName>
        <fullName evidence="2">VOC family protein</fullName>
    </submittedName>
</protein>
<dbReference type="InterPro" id="IPR037523">
    <property type="entry name" value="VOC_core"/>
</dbReference>
<comment type="caution">
    <text evidence="2">The sequence shown here is derived from an EMBL/GenBank/DDBJ whole genome shotgun (WGS) entry which is preliminary data.</text>
</comment>
<evidence type="ECO:0000313" key="3">
    <source>
        <dbReference type="Proteomes" id="UP001596380"/>
    </source>
</evidence>
<dbReference type="RefSeq" id="WP_160825067.1">
    <property type="nucleotide sequence ID" value="NZ_JBHSXE010000001.1"/>
</dbReference>
<keyword evidence="3" id="KW-1185">Reference proteome</keyword>
<evidence type="ECO:0000313" key="2">
    <source>
        <dbReference type="EMBL" id="MFC6882093.1"/>
    </source>
</evidence>
<feature type="domain" description="VOC" evidence="1">
    <location>
        <begin position="3"/>
        <end position="124"/>
    </location>
</feature>
<dbReference type="Gene3D" id="3.10.180.10">
    <property type="entry name" value="2,3-Dihydroxybiphenyl 1,2-Dioxygenase, domain 1"/>
    <property type="match status" value="1"/>
</dbReference>
<dbReference type="SUPFAM" id="SSF54593">
    <property type="entry name" value="Glyoxalase/Bleomycin resistance protein/Dihydroxybiphenyl dioxygenase"/>
    <property type="match status" value="1"/>
</dbReference>
<dbReference type="Pfam" id="PF00903">
    <property type="entry name" value="Glyoxalase"/>
    <property type="match status" value="1"/>
</dbReference>
<accession>A0ABW2CJX3</accession>
<organism evidence="2 3">
    <name type="scientific">Actinomadura yumaensis</name>
    <dbReference type="NCBI Taxonomy" id="111807"/>
    <lineage>
        <taxon>Bacteria</taxon>
        <taxon>Bacillati</taxon>
        <taxon>Actinomycetota</taxon>
        <taxon>Actinomycetes</taxon>
        <taxon>Streptosporangiales</taxon>
        <taxon>Thermomonosporaceae</taxon>
        <taxon>Actinomadura</taxon>
    </lineage>
</organism>